<keyword evidence="3" id="KW-1185">Reference proteome</keyword>
<dbReference type="PANTHER" id="PTHR33971">
    <property type="entry name" value="OS06G0232000 PROTEIN"/>
    <property type="match status" value="1"/>
</dbReference>
<proteinExistence type="predicted"/>
<sequence length="283" mass="32613">MAFFGYNSNIDFDFDPTPIQASSQYSSPYEFVEPESIQYNFSANYTDNSFVNPLELNYSVHTYSEPIQYHSSYNYDEYSVNPSEVNFYSEPKFLQYEPPTCYDRVYFPSETKFTISSYSTAQFNEPEFEDYDPTPYGGGYDPVTTYGKPLPPSDIIYDDHPPIKPPNVSKPVDTKADNVENGDKVTTDVEIVEALDAIPNDDSPSYEQENGYGYESERPVSQIPYGSGLETIDICESIFGYWPCLAKIEQQRKTECHQFCDRQRNMDPWKSAADYLFWESFSL</sequence>
<comment type="caution">
    <text evidence="2">The sequence shown here is derived from an EMBL/GenBank/DDBJ whole genome shotgun (WGS) entry which is preliminary data.</text>
</comment>
<evidence type="ECO:0000256" key="1">
    <source>
        <dbReference type="SAM" id="MobiDB-lite"/>
    </source>
</evidence>
<dbReference type="PANTHER" id="PTHR33971:SF3">
    <property type="entry name" value="UBIQUITIN CARBOXYL-TERMINAL HYDROLASE 36"/>
    <property type="match status" value="1"/>
</dbReference>
<gene>
    <name evidence="2" type="ORF">DH2020_041816</name>
</gene>
<evidence type="ECO:0000313" key="2">
    <source>
        <dbReference type="EMBL" id="KAK6124439.1"/>
    </source>
</evidence>
<dbReference type="InterPro" id="IPR038943">
    <property type="entry name" value="PLDrp1-like"/>
</dbReference>
<accession>A0ABR0UQ69</accession>
<protein>
    <submittedName>
        <fullName evidence="2">Uncharacterized protein</fullName>
    </submittedName>
</protein>
<dbReference type="Proteomes" id="UP001318860">
    <property type="component" value="Unassembled WGS sequence"/>
</dbReference>
<organism evidence="2 3">
    <name type="scientific">Rehmannia glutinosa</name>
    <name type="common">Chinese foxglove</name>
    <dbReference type="NCBI Taxonomy" id="99300"/>
    <lineage>
        <taxon>Eukaryota</taxon>
        <taxon>Viridiplantae</taxon>
        <taxon>Streptophyta</taxon>
        <taxon>Embryophyta</taxon>
        <taxon>Tracheophyta</taxon>
        <taxon>Spermatophyta</taxon>
        <taxon>Magnoliopsida</taxon>
        <taxon>eudicotyledons</taxon>
        <taxon>Gunneridae</taxon>
        <taxon>Pentapetalae</taxon>
        <taxon>asterids</taxon>
        <taxon>lamiids</taxon>
        <taxon>Lamiales</taxon>
        <taxon>Orobanchaceae</taxon>
        <taxon>Rehmannieae</taxon>
        <taxon>Rehmannia</taxon>
    </lineage>
</organism>
<evidence type="ECO:0000313" key="3">
    <source>
        <dbReference type="Proteomes" id="UP001318860"/>
    </source>
</evidence>
<reference evidence="2 3" key="1">
    <citation type="journal article" date="2021" name="Comput. Struct. Biotechnol. J.">
        <title>De novo genome assembly of the potent medicinal plant Rehmannia glutinosa using nanopore technology.</title>
        <authorList>
            <person name="Ma L."/>
            <person name="Dong C."/>
            <person name="Song C."/>
            <person name="Wang X."/>
            <person name="Zheng X."/>
            <person name="Niu Y."/>
            <person name="Chen S."/>
            <person name="Feng W."/>
        </authorList>
    </citation>
    <scope>NUCLEOTIDE SEQUENCE [LARGE SCALE GENOMIC DNA]</scope>
    <source>
        <strain evidence="2">DH-2019</strain>
    </source>
</reference>
<name>A0ABR0UQ69_REHGL</name>
<feature type="region of interest" description="Disordered" evidence="1">
    <location>
        <begin position="199"/>
        <end position="218"/>
    </location>
</feature>
<dbReference type="EMBL" id="JABTTQ020002403">
    <property type="protein sequence ID" value="KAK6124439.1"/>
    <property type="molecule type" value="Genomic_DNA"/>
</dbReference>